<dbReference type="EMBL" id="SFCC01000010">
    <property type="protein sequence ID" value="RZQ62220.1"/>
    <property type="molecule type" value="Genomic_DNA"/>
</dbReference>
<gene>
    <name evidence="2" type="ORF">EWH70_21620</name>
</gene>
<keyword evidence="3" id="KW-1185">Reference proteome</keyword>
<dbReference type="OrthoDB" id="3700491at2"/>
<dbReference type="RefSeq" id="WP_130477313.1">
    <property type="nucleotide sequence ID" value="NZ_SFCC01000010.1"/>
</dbReference>
<sequence>MQFVESSTTGTVPRPGRPALRSVGHVPARPVSQPGTESIRRQEGGHTVWRVQCGDVINRERCVTVFVDDSEVVLVGPPGETARLTGGQLGQLRAALNEAAKLAER</sequence>
<name>A0A4Q7J3X8_9PSEU</name>
<dbReference type="Proteomes" id="UP000292003">
    <property type="component" value="Unassembled WGS sequence"/>
</dbReference>
<dbReference type="AlphaFoldDB" id="A0A4Q7J3X8"/>
<comment type="caution">
    <text evidence="2">The sequence shown here is derived from an EMBL/GenBank/DDBJ whole genome shotgun (WGS) entry which is preliminary data.</text>
</comment>
<evidence type="ECO:0000313" key="2">
    <source>
        <dbReference type="EMBL" id="RZQ62220.1"/>
    </source>
</evidence>
<reference evidence="2 3" key="1">
    <citation type="submission" date="2019-02" db="EMBL/GenBank/DDBJ databases">
        <title>Draft genome sequence of Amycolatopsis sp. 8-3EHSu isolated from roots of Suaeda maritima.</title>
        <authorList>
            <person name="Duangmal K."/>
            <person name="Chantavorakit T."/>
        </authorList>
    </citation>
    <scope>NUCLEOTIDE SEQUENCE [LARGE SCALE GENOMIC DNA]</scope>
    <source>
        <strain evidence="2 3">8-3EHSu</strain>
    </source>
</reference>
<feature type="compositionally biased region" description="Polar residues" evidence="1">
    <location>
        <begin position="1"/>
        <end position="11"/>
    </location>
</feature>
<protein>
    <submittedName>
        <fullName evidence="2">Uncharacterized protein</fullName>
    </submittedName>
</protein>
<organism evidence="2 3">
    <name type="scientific">Amycolatopsis suaedae</name>
    <dbReference type="NCBI Taxonomy" id="2510978"/>
    <lineage>
        <taxon>Bacteria</taxon>
        <taxon>Bacillati</taxon>
        <taxon>Actinomycetota</taxon>
        <taxon>Actinomycetes</taxon>
        <taxon>Pseudonocardiales</taxon>
        <taxon>Pseudonocardiaceae</taxon>
        <taxon>Amycolatopsis</taxon>
    </lineage>
</organism>
<evidence type="ECO:0000256" key="1">
    <source>
        <dbReference type="SAM" id="MobiDB-lite"/>
    </source>
</evidence>
<proteinExistence type="predicted"/>
<accession>A0A4Q7J3X8</accession>
<feature type="region of interest" description="Disordered" evidence="1">
    <location>
        <begin position="1"/>
        <end position="43"/>
    </location>
</feature>
<evidence type="ECO:0000313" key="3">
    <source>
        <dbReference type="Proteomes" id="UP000292003"/>
    </source>
</evidence>